<dbReference type="InterPro" id="IPR016064">
    <property type="entry name" value="NAD/diacylglycerol_kinase_sf"/>
</dbReference>
<evidence type="ECO:0000313" key="2">
    <source>
        <dbReference type="Proteomes" id="UP000649179"/>
    </source>
</evidence>
<dbReference type="Gene3D" id="2.60.200.30">
    <property type="entry name" value="Probable inorganic polyphosphate/atp-NAD kinase, domain 2"/>
    <property type="match status" value="1"/>
</dbReference>
<sequence>MSLAPRVVVVHRRTELEELLERHGTRGQARFFLSTRGRDLAEVEERYEAQQAALRSVEAAIPVDWRRGRVERGDLSRFLFADDDVVVSVGQDGLVANVAKYLAGQPVIGVDSSPGRSVGVLVPHRAEAVADLLHHPGAVAEHTMVRALTDDGQELHALNEVYVGHPSHQTARYELDAGAAEHQASSGLVVASGTGATGWCRSLWLERHSSLVLPAPTAPDLAWFVREAWPSPATATTATEGLLAAGTTLRLRVESERLVCFGDGIEDDRLDLTWGQQVTVGASERHLRLVVG</sequence>
<dbReference type="RefSeq" id="WP_188780350.1">
    <property type="nucleotide sequence ID" value="NZ_BMKQ01000001.1"/>
</dbReference>
<comment type="caution">
    <text evidence="1">The sequence shown here is derived from an EMBL/GenBank/DDBJ whole genome shotgun (WGS) entry which is preliminary data.</text>
</comment>
<dbReference type="SUPFAM" id="SSF111331">
    <property type="entry name" value="NAD kinase/diacylglycerol kinase-like"/>
    <property type="match status" value="1"/>
</dbReference>
<protein>
    <recommendedName>
        <fullName evidence="3">NAD kinase</fullName>
    </recommendedName>
</protein>
<name>A0A917F741_9ACTN</name>
<dbReference type="PANTHER" id="PTHR13158:SF5">
    <property type="entry name" value="NAD KINASE 2, MITOCHONDRIAL"/>
    <property type="match status" value="1"/>
</dbReference>
<dbReference type="PANTHER" id="PTHR13158">
    <property type="match status" value="1"/>
</dbReference>
<accession>A0A917F741</accession>
<dbReference type="GO" id="GO:0019674">
    <property type="term" value="P:NAD+ metabolic process"/>
    <property type="evidence" value="ECO:0007669"/>
    <property type="project" value="InterPro"/>
</dbReference>
<dbReference type="GO" id="GO:0003951">
    <property type="term" value="F:NAD+ kinase activity"/>
    <property type="evidence" value="ECO:0007669"/>
    <property type="project" value="InterPro"/>
</dbReference>
<dbReference type="Proteomes" id="UP000649179">
    <property type="component" value="Unassembled WGS sequence"/>
</dbReference>
<reference evidence="1" key="1">
    <citation type="journal article" date="2014" name="Int. J. Syst. Evol. Microbiol.">
        <title>Complete genome sequence of Corynebacterium casei LMG S-19264T (=DSM 44701T), isolated from a smear-ripened cheese.</title>
        <authorList>
            <consortium name="US DOE Joint Genome Institute (JGI-PGF)"/>
            <person name="Walter F."/>
            <person name="Albersmeier A."/>
            <person name="Kalinowski J."/>
            <person name="Ruckert C."/>
        </authorList>
    </citation>
    <scope>NUCLEOTIDE SEQUENCE</scope>
    <source>
        <strain evidence="1">CGMCC 1.16067</strain>
    </source>
</reference>
<evidence type="ECO:0008006" key="3">
    <source>
        <dbReference type="Google" id="ProtNLM"/>
    </source>
</evidence>
<organism evidence="1 2">
    <name type="scientific">Marmoricola endophyticus</name>
    <dbReference type="NCBI Taxonomy" id="2040280"/>
    <lineage>
        <taxon>Bacteria</taxon>
        <taxon>Bacillati</taxon>
        <taxon>Actinomycetota</taxon>
        <taxon>Actinomycetes</taxon>
        <taxon>Propionibacteriales</taxon>
        <taxon>Nocardioidaceae</taxon>
        <taxon>Marmoricola</taxon>
    </lineage>
</organism>
<dbReference type="InterPro" id="IPR017437">
    <property type="entry name" value="ATP-NAD_kinase_PpnK-typ_C"/>
</dbReference>
<evidence type="ECO:0000313" key="1">
    <source>
        <dbReference type="EMBL" id="GGF52665.1"/>
    </source>
</evidence>
<proteinExistence type="predicted"/>
<reference evidence="1" key="2">
    <citation type="submission" date="2020-09" db="EMBL/GenBank/DDBJ databases">
        <authorList>
            <person name="Sun Q."/>
            <person name="Zhou Y."/>
        </authorList>
    </citation>
    <scope>NUCLEOTIDE SEQUENCE</scope>
    <source>
        <strain evidence="1">CGMCC 1.16067</strain>
    </source>
</reference>
<keyword evidence="2" id="KW-1185">Reference proteome</keyword>
<dbReference type="AlphaFoldDB" id="A0A917F741"/>
<dbReference type="EMBL" id="BMKQ01000001">
    <property type="protein sequence ID" value="GGF52665.1"/>
    <property type="molecule type" value="Genomic_DNA"/>
</dbReference>
<gene>
    <name evidence="1" type="ORF">GCM10011519_28280</name>
</gene>